<keyword evidence="3" id="KW-1185">Reference proteome</keyword>
<reference evidence="2 3" key="1">
    <citation type="submission" date="2024-01" db="EMBL/GenBank/DDBJ databases">
        <title>A draft genome for the cacao thread blight pathogen Marasmiellus scandens.</title>
        <authorList>
            <person name="Baruah I.K."/>
            <person name="Leung J."/>
            <person name="Bukari Y."/>
            <person name="Amoako-Attah I."/>
            <person name="Meinhardt L.W."/>
            <person name="Bailey B.A."/>
            <person name="Cohen S.P."/>
        </authorList>
    </citation>
    <scope>NUCLEOTIDE SEQUENCE [LARGE SCALE GENOMIC DNA]</scope>
    <source>
        <strain evidence="2 3">GH-19</strain>
    </source>
</reference>
<keyword evidence="1" id="KW-0472">Membrane</keyword>
<comment type="caution">
    <text evidence="2">The sequence shown here is derived from an EMBL/GenBank/DDBJ whole genome shotgun (WGS) entry which is preliminary data.</text>
</comment>
<accession>A0ABR1K4X2</accession>
<gene>
    <name evidence="2" type="ORF">VKT23_002494</name>
</gene>
<evidence type="ECO:0000313" key="2">
    <source>
        <dbReference type="EMBL" id="KAK7471079.1"/>
    </source>
</evidence>
<protein>
    <submittedName>
        <fullName evidence="2">Uncharacterized protein</fullName>
    </submittedName>
</protein>
<sequence>MNFLSVFRLAVLATCVVFALIVLGLAADIKRFTDGIDPLGAIEEFDYEGLAIATAVLTLITLPVMIALDAVHRGKVFTSKVVVELVWLGMIYSFR</sequence>
<dbReference type="EMBL" id="JBANRG010000002">
    <property type="protein sequence ID" value="KAK7471079.1"/>
    <property type="molecule type" value="Genomic_DNA"/>
</dbReference>
<name>A0ABR1K4X2_9AGAR</name>
<organism evidence="2 3">
    <name type="scientific">Marasmiellus scandens</name>
    <dbReference type="NCBI Taxonomy" id="2682957"/>
    <lineage>
        <taxon>Eukaryota</taxon>
        <taxon>Fungi</taxon>
        <taxon>Dikarya</taxon>
        <taxon>Basidiomycota</taxon>
        <taxon>Agaricomycotina</taxon>
        <taxon>Agaricomycetes</taxon>
        <taxon>Agaricomycetidae</taxon>
        <taxon>Agaricales</taxon>
        <taxon>Marasmiineae</taxon>
        <taxon>Omphalotaceae</taxon>
        <taxon>Marasmiellus</taxon>
    </lineage>
</organism>
<keyword evidence="1" id="KW-1133">Transmembrane helix</keyword>
<keyword evidence="1" id="KW-0812">Transmembrane</keyword>
<proteinExistence type="predicted"/>
<evidence type="ECO:0000256" key="1">
    <source>
        <dbReference type="SAM" id="Phobius"/>
    </source>
</evidence>
<feature type="transmembrane region" description="Helical" evidence="1">
    <location>
        <begin position="50"/>
        <end position="71"/>
    </location>
</feature>
<dbReference type="Proteomes" id="UP001498398">
    <property type="component" value="Unassembled WGS sequence"/>
</dbReference>
<evidence type="ECO:0000313" key="3">
    <source>
        <dbReference type="Proteomes" id="UP001498398"/>
    </source>
</evidence>